<evidence type="ECO:0000256" key="6">
    <source>
        <dbReference type="RuleBase" id="RU368066"/>
    </source>
</evidence>
<protein>
    <recommendedName>
        <fullName evidence="6">Choline transporter-like protein</fullName>
    </recommendedName>
</protein>
<comment type="similarity">
    <text evidence="2 6">Belongs to the CTL (choline transporter-like) family.</text>
</comment>
<dbReference type="InterPro" id="IPR007603">
    <property type="entry name" value="Choline_transptr-like"/>
</dbReference>
<sequence>MLVMLLMIPGFDCVLAGRNITPAWQDIFIISWVAALVWSMEFLSALSCFAVSFATQCWFFSDDVVVQGARRVPPTAVKKGHAWGMRFHSGTIALGSFVMPWARIVRNCVPSLAYFDNQAYMDVALNSSSFVDAVVNTELVMGPRSCLGRCMPVQLGGLGAISVIGAIATYFLLGDLFEPDLLVPMAAVASFLTAFPFMAVLDQVSGTIIFCGLLDKSGAHLQNFPWRTQELLAQYGM</sequence>
<name>A0ABN9YCG8_9DINO</name>
<feature type="signal peptide" evidence="7">
    <location>
        <begin position="1"/>
        <end position="16"/>
    </location>
</feature>
<evidence type="ECO:0000313" key="9">
    <source>
        <dbReference type="Proteomes" id="UP001189429"/>
    </source>
</evidence>
<evidence type="ECO:0000256" key="2">
    <source>
        <dbReference type="ARBA" id="ARBA00007168"/>
    </source>
</evidence>
<dbReference type="Proteomes" id="UP001189429">
    <property type="component" value="Unassembled WGS sequence"/>
</dbReference>
<dbReference type="Pfam" id="PF04515">
    <property type="entry name" value="Choline_transpo"/>
    <property type="match status" value="1"/>
</dbReference>
<organism evidence="8 9">
    <name type="scientific">Prorocentrum cordatum</name>
    <dbReference type="NCBI Taxonomy" id="2364126"/>
    <lineage>
        <taxon>Eukaryota</taxon>
        <taxon>Sar</taxon>
        <taxon>Alveolata</taxon>
        <taxon>Dinophyceae</taxon>
        <taxon>Prorocentrales</taxon>
        <taxon>Prorocentraceae</taxon>
        <taxon>Prorocentrum</taxon>
    </lineage>
</organism>
<feature type="transmembrane region" description="Helical" evidence="6">
    <location>
        <begin position="185"/>
        <end position="214"/>
    </location>
</feature>
<accession>A0ABN9YCG8</accession>
<keyword evidence="5 6" id="KW-0472">Membrane</keyword>
<evidence type="ECO:0000256" key="7">
    <source>
        <dbReference type="SAM" id="SignalP"/>
    </source>
</evidence>
<evidence type="ECO:0000256" key="1">
    <source>
        <dbReference type="ARBA" id="ARBA00004141"/>
    </source>
</evidence>
<keyword evidence="4 6" id="KW-1133">Transmembrane helix</keyword>
<comment type="function">
    <text evidence="6">Choline transporter.</text>
</comment>
<feature type="transmembrane region" description="Helical" evidence="6">
    <location>
        <begin position="32"/>
        <end position="54"/>
    </location>
</feature>
<comment type="caution">
    <text evidence="6">Lacks conserved residue(s) required for the propagation of feature annotation.</text>
</comment>
<proteinExistence type="inferred from homology"/>
<keyword evidence="9" id="KW-1185">Reference proteome</keyword>
<dbReference type="EMBL" id="CAUYUJ010022392">
    <property type="protein sequence ID" value="CAK0910390.1"/>
    <property type="molecule type" value="Genomic_DNA"/>
</dbReference>
<keyword evidence="3 6" id="KW-0812">Transmembrane</keyword>
<feature type="transmembrane region" description="Helical" evidence="6">
    <location>
        <begin position="153"/>
        <end position="173"/>
    </location>
</feature>
<evidence type="ECO:0000313" key="8">
    <source>
        <dbReference type="EMBL" id="CAK0910390.1"/>
    </source>
</evidence>
<gene>
    <name evidence="8" type="ORF">PCOR1329_LOCUS84585</name>
</gene>
<evidence type="ECO:0000256" key="3">
    <source>
        <dbReference type="ARBA" id="ARBA00022692"/>
    </source>
</evidence>
<comment type="subcellular location">
    <subcellularLocation>
        <location evidence="6">Cell membrane</location>
        <topology evidence="6">Multi-pass membrane protein</topology>
    </subcellularLocation>
    <subcellularLocation>
        <location evidence="1">Membrane</location>
        <topology evidence="1">Multi-pass membrane protein</topology>
    </subcellularLocation>
</comment>
<feature type="chain" id="PRO_5046177147" description="Choline transporter-like protein" evidence="7">
    <location>
        <begin position="17"/>
        <end position="237"/>
    </location>
</feature>
<evidence type="ECO:0000256" key="5">
    <source>
        <dbReference type="ARBA" id="ARBA00023136"/>
    </source>
</evidence>
<keyword evidence="7" id="KW-0732">Signal</keyword>
<evidence type="ECO:0000256" key="4">
    <source>
        <dbReference type="ARBA" id="ARBA00022989"/>
    </source>
</evidence>
<reference evidence="8" key="1">
    <citation type="submission" date="2023-10" db="EMBL/GenBank/DDBJ databases">
        <authorList>
            <person name="Chen Y."/>
            <person name="Shah S."/>
            <person name="Dougan E. K."/>
            <person name="Thang M."/>
            <person name="Chan C."/>
        </authorList>
    </citation>
    <scope>NUCLEOTIDE SEQUENCE [LARGE SCALE GENOMIC DNA]</scope>
</reference>
<comment type="caution">
    <text evidence="8">The sequence shown here is derived from an EMBL/GenBank/DDBJ whole genome shotgun (WGS) entry which is preliminary data.</text>
</comment>